<dbReference type="SMART" id="SM00465">
    <property type="entry name" value="GIYc"/>
    <property type="match status" value="1"/>
</dbReference>
<dbReference type="InterPro" id="IPR000305">
    <property type="entry name" value="GIY-YIG_endonuc"/>
</dbReference>
<dbReference type="Proteomes" id="UP000179241">
    <property type="component" value="Unassembled WGS sequence"/>
</dbReference>
<dbReference type="InterPro" id="IPR001162">
    <property type="entry name" value="UvrC_RNase_H_dom"/>
</dbReference>
<evidence type="ECO:0000259" key="1">
    <source>
        <dbReference type="PROSITE" id="PS50164"/>
    </source>
</evidence>
<evidence type="ECO:0000313" key="4">
    <source>
        <dbReference type="Proteomes" id="UP000179241"/>
    </source>
</evidence>
<dbReference type="SUPFAM" id="SSF82771">
    <property type="entry name" value="GIY-YIG endonuclease"/>
    <property type="match status" value="1"/>
</dbReference>
<protein>
    <recommendedName>
        <fullName evidence="5">Excinuclease ABC subunit C</fullName>
    </recommendedName>
</protein>
<organism evidence="3 4">
    <name type="scientific">Candidatus Woesebacteria bacterium RIFOXYA1_FULL_43_9</name>
    <dbReference type="NCBI Taxonomy" id="1802534"/>
    <lineage>
        <taxon>Bacteria</taxon>
        <taxon>Candidatus Woeseibacteriota</taxon>
    </lineage>
</organism>
<comment type="caution">
    <text evidence="3">The sequence shown here is derived from an EMBL/GenBank/DDBJ whole genome shotgun (WGS) entry which is preliminary data.</text>
</comment>
<dbReference type="InterPro" id="IPR050066">
    <property type="entry name" value="UvrABC_protein_C"/>
</dbReference>
<sequence>MKTLFTLKEVGEIPQTYGVYLFLNSQKKPVYIGKSVNLKKRVQNHLQNSFDTKTIKFVSEAMVIKIIPTQDEFDAIILEARLVKTHQPLYNIELKDDKGPSYIVITDDLWPMVKIINCSSVTPDHHVIPAKEGIYTKKEEWIPDQVGDDTTIFGPYLKNNDALSLLRYIRQIIPFATHRPQKKVCLYRELGLCDPCPSEGVRRPEYLKNIQKIKALLSGRTKISRLLIRDIKKASQKTDFEKAQKLLVLQQSLTAGEHHSRELWDFDNRAFFVREQEGATKVLQQYFPGLHLSRVECFDASHHWGQYLYVGMVVFKDGLAQKDNYRLFSIKTTTNNDPKALQEALARRLKHLVDWGRPDLIIIDGGLPQLSAVGGVLRKARIPYMGLAKKEEILHIPQKNATLMPTGGLYTFVTRVRDEAHRFSITKSRQAFRKNNL</sequence>
<dbReference type="CDD" id="cd10434">
    <property type="entry name" value="GIY-YIG_UvrC_Cho"/>
    <property type="match status" value="1"/>
</dbReference>
<dbReference type="InterPro" id="IPR047296">
    <property type="entry name" value="GIY-YIG_UvrC_Cho"/>
</dbReference>
<evidence type="ECO:0000313" key="3">
    <source>
        <dbReference type="EMBL" id="OGM76117.1"/>
    </source>
</evidence>
<evidence type="ECO:0008006" key="5">
    <source>
        <dbReference type="Google" id="ProtNLM"/>
    </source>
</evidence>
<dbReference type="Pfam" id="PF01541">
    <property type="entry name" value="GIY-YIG"/>
    <property type="match status" value="1"/>
</dbReference>
<dbReference type="GO" id="GO:0009381">
    <property type="term" value="F:excinuclease ABC activity"/>
    <property type="evidence" value="ECO:0007669"/>
    <property type="project" value="InterPro"/>
</dbReference>
<dbReference type="PANTHER" id="PTHR30562">
    <property type="entry name" value="UVRC/OXIDOREDUCTASE"/>
    <property type="match status" value="1"/>
</dbReference>
<feature type="domain" description="UvrC family homology region profile" evidence="2">
    <location>
        <begin position="274"/>
        <end position="377"/>
    </location>
</feature>
<dbReference type="InterPro" id="IPR038476">
    <property type="entry name" value="UvrC_RNase_H_dom_sf"/>
</dbReference>
<dbReference type="EMBL" id="MGHU01000065">
    <property type="protein sequence ID" value="OGM76117.1"/>
    <property type="molecule type" value="Genomic_DNA"/>
</dbReference>
<accession>A0A1F8CIE4</accession>
<dbReference type="Gene3D" id="3.30.420.340">
    <property type="entry name" value="UvrC, RNAse H endonuclease domain"/>
    <property type="match status" value="1"/>
</dbReference>
<dbReference type="InterPro" id="IPR035901">
    <property type="entry name" value="GIY-YIG_endonuc_sf"/>
</dbReference>
<dbReference type="GO" id="GO:0009380">
    <property type="term" value="C:excinuclease repair complex"/>
    <property type="evidence" value="ECO:0007669"/>
    <property type="project" value="TreeGrafter"/>
</dbReference>
<dbReference type="Gene3D" id="3.40.1440.10">
    <property type="entry name" value="GIY-YIG endonuclease"/>
    <property type="match status" value="1"/>
</dbReference>
<feature type="domain" description="GIY-YIG" evidence="1">
    <location>
        <begin position="15"/>
        <end position="92"/>
    </location>
</feature>
<proteinExistence type="predicted"/>
<dbReference type="Pfam" id="PF08459">
    <property type="entry name" value="UvrC_RNaseH_dom"/>
    <property type="match status" value="1"/>
</dbReference>
<reference evidence="3 4" key="1">
    <citation type="journal article" date="2016" name="Nat. Commun.">
        <title>Thousands of microbial genomes shed light on interconnected biogeochemical processes in an aquifer system.</title>
        <authorList>
            <person name="Anantharaman K."/>
            <person name="Brown C.T."/>
            <person name="Hug L.A."/>
            <person name="Sharon I."/>
            <person name="Castelle C.J."/>
            <person name="Probst A.J."/>
            <person name="Thomas B.C."/>
            <person name="Singh A."/>
            <person name="Wilkins M.J."/>
            <person name="Karaoz U."/>
            <person name="Brodie E.L."/>
            <person name="Williams K.H."/>
            <person name="Hubbard S.S."/>
            <person name="Banfield J.F."/>
        </authorList>
    </citation>
    <scope>NUCLEOTIDE SEQUENCE [LARGE SCALE GENOMIC DNA]</scope>
</reference>
<gene>
    <name evidence="3" type="ORF">A2188_00450</name>
</gene>
<evidence type="ECO:0000259" key="2">
    <source>
        <dbReference type="PROSITE" id="PS50165"/>
    </source>
</evidence>
<dbReference type="PROSITE" id="PS50164">
    <property type="entry name" value="GIY_YIG"/>
    <property type="match status" value="1"/>
</dbReference>
<name>A0A1F8CIE4_9BACT</name>
<dbReference type="PROSITE" id="PS50165">
    <property type="entry name" value="UVRC"/>
    <property type="match status" value="1"/>
</dbReference>
<dbReference type="GO" id="GO:0006289">
    <property type="term" value="P:nucleotide-excision repair"/>
    <property type="evidence" value="ECO:0007669"/>
    <property type="project" value="InterPro"/>
</dbReference>
<dbReference type="PANTHER" id="PTHR30562:SF1">
    <property type="entry name" value="UVRABC SYSTEM PROTEIN C"/>
    <property type="match status" value="1"/>
</dbReference>
<dbReference type="AlphaFoldDB" id="A0A1F8CIE4"/>